<protein>
    <submittedName>
        <fullName evidence="3">Uncharacterized protein</fullName>
    </submittedName>
</protein>
<keyword evidence="2" id="KW-0812">Transmembrane</keyword>
<dbReference type="AlphaFoldDB" id="A0AAD8Z7S0"/>
<keyword evidence="2" id="KW-0472">Membrane</keyword>
<dbReference type="EMBL" id="JAROKS010000018">
    <property type="protein sequence ID" value="KAK1793119.1"/>
    <property type="molecule type" value="Genomic_DNA"/>
</dbReference>
<accession>A0AAD8Z7S0</accession>
<evidence type="ECO:0000256" key="1">
    <source>
        <dbReference type="SAM" id="MobiDB-lite"/>
    </source>
</evidence>
<feature type="region of interest" description="Disordered" evidence="1">
    <location>
        <begin position="200"/>
        <end position="280"/>
    </location>
</feature>
<sequence length="399" mass="42562">PPNVTKTPTDEACLGKAKRGRERRVVNTLLQPLQGPPPPPVFLGTLQTPTIWESGPGEIGPGAEAGKLCGTMSGYEDWYNDFQSSKSDSVDSSPLLERPSFILASLHGSTTGEEPTGCFWGGSHIWCGEYSDVILRSDRGSNREEDPAMEVEEVPHGDLPTQSDITGSENDEPPASKALPRARRPGASKLLQVTWKEVSLQEEVTPPPKANSPRAHAPTPKPRRGKKAAAPVPAPEKDNKSGALPETHAPKQEQPPLPKTVKDNPPQADRSPTQLMTGGLAGASSPFSRLLANPLCVVHVPVHVTVPVPITLNVPITLFPFVSLPVPVGVCIPVFVIVLVPVFSPAVLLTPARGRLSGPLASPFGIGLGPQPNRVACRESRHWGWGSVTKSLLSDRGCW</sequence>
<evidence type="ECO:0000256" key="2">
    <source>
        <dbReference type="SAM" id="Phobius"/>
    </source>
</evidence>
<evidence type="ECO:0000313" key="3">
    <source>
        <dbReference type="EMBL" id="KAK1793119.1"/>
    </source>
</evidence>
<comment type="caution">
    <text evidence="3">The sequence shown here is derived from an EMBL/GenBank/DDBJ whole genome shotgun (WGS) entry which is preliminary data.</text>
</comment>
<proteinExistence type="predicted"/>
<reference evidence="3" key="1">
    <citation type="submission" date="2023-03" db="EMBL/GenBank/DDBJ databases">
        <title>Electrophorus voltai genome.</title>
        <authorList>
            <person name="Bian C."/>
        </authorList>
    </citation>
    <scope>NUCLEOTIDE SEQUENCE</scope>
    <source>
        <strain evidence="3">CB-2022</strain>
        <tissue evidence="3">Muscle</tissue>
    </source>
</reference>
<organism evidence="3 4">
    <name type="scientific">Electrophorus voltai</name>
    <dbReference type="NCBI Taxonomy" id="2609070"/>
    <lineage>
        <taxon>Eukaryota</taxon>
        <taxon>Metazoa</taxon>
        <taxon>Chordata</taxon>
        <taxon>Craniata</taxon>
        <taxon>Vertebrata</taxon>
        <taxon>Euteleostomi</taxon>
        <taxon>Actinopterygii</taxon>
        <taxon>Neopterygii</taxon>
        <taxon>Teleostei</taxon>
        <taxon>Ostariophysi</taxon>
        <taxon>Gymnotiformes</taxon>
        <taxon>Gymnotoidei</taxon>
        <taxon>Gymnotidae</taxon>
        <taxon>Electrophorus</taxon>
    </lineage>
</organism>
<feature type="region of interest" description="Disordered" evidence="1">
    <location>
        <begin position="140"/>
        <end position="187"/>
    </location>
</feature>
<dbReference type="Proteomes" id="UP001239994">
    <property type="component" value="Unassembled WGS sequence"/>
</dbReference>
<keyword evidence="4" id="KW-1185">Reference proteome</keyword>
<name>A0AAD8Z7S0_9TELE</name>
<gene>
    <name evidence="3" type="ORF">P4O66_011526</name>
</gene>
<keyword evidence="2" id="KW-1133">Transmembrane helix</keyword>
<feature type="non-terminal residue" evidence="3">
    <location>
        <position position="1"/>
    </location>
</feature>
<evidence type="ECO:0000313" key="4">
    <source>
        <dbReference type="Proteomes" id="UP001239994"/>
    </source>
</evidence>
<feature type="transmembrane region" description="Helical" evidence="2">
    <location>
        <begin position="326"/>
        <end position="349"/>
    </location>
</feature>